<reference evidence="2" key="1">
    <citation type="journal article" date="2019" name="Int. J. Syst. Evol. Microbiol.">
        <title>The Global Catalogue of Microorganisms (GCM) 10K type strain sequencing project: providing services to taxonomists for standard genome sequencing and annotation.</title>
        <authorList>
            <consortium name="The Broad Institute Genomics Platform"/>
            <consortium name="The Broad Institute Genome Sequencing Center for Infectious Disease"/>
            <person name="Wu L."/>
            <person name="Ma J."/>
        </authorList>
    </citation>
    <scope>NUCLEOTIDE SEQUENCE [LARGE SCALE GENOMIC DNA]</scope>
    <source>
        <strain evidence="2">CCUG 61697</strain>
    </source>
</reference>
<organism evidence="1 2">
    <name type="scientific">Methyloligella solikamskensis</name>
    <dbReference type="NCBI Taxonomy" id="1177756"/>
    <lineage>
        <taxon>Bacteria</taxon>
        <taxon>Pseudomonadati</taxon>
        <taxon>Pseudomonadota</taxon>
        <taxon>Alphaproteobacteria</taxon>
        <taxon>Hyphomicrobiales</taxon>
        <taxon>Hyphomicrobiaceae</taxon>
        <taxon>Methyloligella</taxon>
    </lineage>
</organism>
<name>A0ABW3JBF3_9HYPH</name>
<evidence type="ECO:0000313" key="2">
    <source>
        <dbReference type="Proteomes" id="UP001597102"/>
    </source>
</evidence>
<accession>A0ABW3JBF3</accession>
<dbReference type="Proteomes" id="UP001597102">
    <property type="component" value="Unassembled WGS sequence"/>
</dbReference>
<proteinExistence type="predicted"/>
<gene>
    <name evidence="1" type="ORF">ACFQ2F_08355</name>
</gene>
<sequence>MYTPCGSIFITPPPAATSVILDLVHERDFYVAVIAHSETSDGREVLFRYENGFLSVMVAKSPGEDCYKGNDVFVSDRVGPWWATVHSAQLCRLVGITINGKTPPLLSISEMRPNARLAGGQEDRCFDLSGETSFFEAWLNGTTLETALEAIRAIRALLPQSQIVRYRRHGSGSFRGADVIENLTEVIDDAEIYSTLDCLIVAGVPPNEEQLDQVSDICLLEDVCPDNLILRVGGFAQGASVQPANEVLDAFGPVAGRTDDCRRGRIEFLAQYPTGDTVKRKQLEDVSALLNSFLPTYSLEYYDLRSGERSYPDGLPQKDRIDPVVVDWIHRAPNHWLKMVSGYRVSGPLGVRPGDIVG</sequence>
<protein>
    <submittedName>
        <fullName evidence="1">Uncharacterized protein</fullName>
    </submittedName>
</protein>
<comment type="caution">
    <text evidence="1">The sequence shown here is derived from an EMBL/GenBank/DDBJ whole genome shotgun (WGS) entry which is preliminary data.</text>
</comment>
<dbReference type="RefSeq" id="WP_379088480.1">
    <property type="nucleotide sequence ID" value="NZ_JBHTJO010000001.1"/>
</dbReference>
<dbReference type="EMBL" id="JBHTJO010000001">
    <property type="protein sequence ID" value="MFD0987108.1"/>
    <property type="molecule type" value="Genomic_DNA"/>
</dbReference>
<evidence type="ECO:0000313" key="1">
    <source>
        <dbReference type="EMBL" id="MFD0987108.1"/>
    </source>
</evidence>
<keyword evidence="2" id="KW-1185">Reference proteome</keyword>